<dbReference type="InterPro" id="IPR018305">
    <property type="entry name" value="Ribosomal_m50"/>
</dbReference>
<sequence length="211" mass="22357">MLSRSVGLVRVASARPLLRTLSRPFSSAATPPGAAVGFDEDYVDEPPTEEEPAPAKAGFVKSPLTRRQPAASAGAWYAELLEVSPLVAPSVDPADMYLDQAAALAQKESITAWVKGKIAEVGMAHGVSDGSLGDRESKFKVLAELEKGFGFRVPNHILTSVASMDDVAAFYTPVLTSPIQSALVPTATSDMIDIPANLIFTTSVRRKSDDN</sequence>
<name>A0A058ZD92_FONAL</name>
<keyword evidence="3" id="KW-0689">Ribosomal protein</keyword>
<comment type="similarity">
    <text evidence="2">Belongs to the mitochondrion-specific ribosomal protein mL50 family.</text>
</comment>
<keyword evidence="4" id="KW-0496">Mitochondrion</keyword>
<dbReference type="GO" id="GO:0005840">
    <property type="term" value="C:ribosome"/>
    <property type="evidence" value="ECO:0007669"/>
    <property type="project" value="UniProtKB-KW"/>
</dbReference>
<keyword evidence="8" id="KW-1185">Reference proteome</keyword>
<evidence type="ECO:0000256" key="5">
    <source>
        <dbReference type="ARBA" id="ARBA00023274"/>
    </source>
</evidence>
<dbReference type="EMBL" id="KB932202">
    <property type="protein sequence ID" value="KCV72380.1"/>
    <property type="molecule type" value="Genomic_DNA"/>
</dbReference>
<dbReference type="RefSeq" id="XP_009493958.1">
    <property type="nucleotide sequence ID" value="XM_009495683.1"/>
</dbReference>
<evidence type="ECO:0000313" key="7">
    <source>
        <dbReference type="EMBL" id="KCV72380.1"/>
    </source>
</evidence>
<evidence type="ECO:0000256" key="6">
    <source>
        <dbReference type="ARBA" id="ARBA00035183"/>
    </source>
</evidence>
<organism evidence="7">
    <name type="scientific">Fonticula alba</name>
    <name type="common">Slime mold</name>
    <dbReference type="NCBI Taxonomy" id="691883"/>
    <lineage>
        <taxon>Eukaryota</taxon>
        <taxon>Rotosphaerida</taxon>
        <taxon>Fonticulaceae</taxon>
        <taxon>Fonticula</taxon>
    </lineage>
</organism>
<dbReference type="GO" id="GO:0005739">
    <property type="term" value="C:mitochondrion"/>
    <property type="evidence" value="ECO:0007669"/>
    <property type="project" value="UniProtKB-SubCell"/>
</dbReference>
<gene>
    <name evidence="7" type="ORF">H696_01776</name>
</gene>
<keyword evidence="5" id="KW-0687">Ribonucleoprotein</keyword>
<evidence type="ECO:0000256" key="3">
    <source>
        <dbReference type="ARBA" id="ARBA00022980"/>
    </source>
</evidence>
<dbReference type="GO" id="GO:1990904">
    <property type="term" value="C:ribonucleoprotein complex"/>
    <property type="evidence" value="ECO:0007669"/>
    <property type="project" value="UniProtKB-KW"/>
</dbReference>
<accession>A0A058ZD92</accession>
<proteinExistence type="inferred from homology"/>
<dbReference type="Proteomes" id="UP000030693">
    <property type="component" value="Unassembled WGS sequence"/>
</dbReference>
<evidence type="ECO:0000256" key="4">
    <source>
        <dbReference type="ARBA" id="ARBA00023128"/>
    </source>
</evidence>
<reference evidence="7" key="1">
    <citation type="submission" date="2013-04" db="EMBL/GenBank/DDBJ databases">
        <title>The Genome Sequence of Fonticula alba ATCC 38817.</title>
        <authorList>
            <consortium name="The Broad Institute Genomics Platform"/>
            <person name="Russ C."/>
            <person name="Cuomo C."/>
            <person name="Burger G."/>
            <person name="Gray M.W."/>
            <person name="Holland P.W.H."/>
            <person name="King N."/>
            <person name="Lang F.B.F."/>
            <person name="Roger A.J."/>
            <person name="Ruiz-Trillo I."/>
            <person name="Brown M."/>
            <person name="Walker B."/>
            <person name="Young S."/>
            <person name="Zeng Q."/>
            <person name="Gargeya S."/>
            <person name="Fitzgerald M."/>
            <person name="Haas B."/>
            <person name="Abouelleil A."/>
            <person name="Allen A.W."/>
            <person name="Alvarado L."/>
            <person name="Arachchi H.M."/>
            <person name="Berlin A.M."/>
            <person name="Chapman S.B."/>
            <person name="Gainer-Dewar J."/>
            <person name="Goldberg J."/>
            <person name="Griggs A."/>
            <person name="Gujja S."/>
            <person name="Hansen M."/>
            <person name="Howarth C."/>
            <person name="Imamovic A."/>
            <person name="Ireland A."/>
            <person name="Larimer J."/>
            <person name="McCowan C."/>
            <person name="Murphy C."/>
            <person name="Pearson M."/>
            <person name="Poon T.W."/>
            <person name="Priest M."/>
            <person name="Roberts A."/>
            <person name="Saif S."/>
            <person name="Shea T."/>
            <person name="Sisk P."/>
            <person name="Sykes S."/>
            <person name="Wortman J."/>
            <person name="Nusbaum C."/>
            <person name="Birren B."/>
        </authorList>
    </citation>
    <scope>NUCLEOTIDE SEQUENCE [LARGE SCALE GENOMIC DNA]</scope>
    <source>
        <strain evidence="7">ATCC 38817</strain>
    </source>
</reference>
<comment type="subcellular location">
    <subcellularLocation>
        <location evidence="1">Mitochondrion</location>
    </subcellularLocation>
</comment>
<evidence type="ECO:0000256" key="2">
    <source>
        <dbReference type="ARBA" id="ARBA00008860"/>
    </source>
</evidence>
<protein>
    <recommendedName>
        <fullName evidence="6">Large ribosomal subunit protein mL50</fullName>
    </recommendedName>
</protein>
<evidence type="ECO:0000313" key="8">
    <source>
        <dbReference type="Proteomes" id="UP000030693"/>
    </source>
</evidence>
<evidence type="ECO:0000256" key="1">
    <source>
        <dbReference type="ARBA" id="ARBA00004173"/>
    </source>
</evidence>
<dbReference type="Pfam" id="PF10501">
    <property type="entry name" value="Ribosomal_L50"/>
    <property type="match status" value="1"/>
</dbReference>
<dbReference type="GeneID" id="20526501"/>
<dbReference type="AlphaFoldDB" id="A0A058ZD92"/>
<dbReference type="OrthoDB" id="9939609at2759"/>